<keyword evidence="6" id="KW-0769">Symport</keyword>
<dbReference type="PROSITE" id="PS00610">
    <property type="entry name" value="NA_NEUROTRAN_SYMP_1"/>
    <property type="match status" value="1"/>
</dbReference>
<dbReference type="GeneID" id="78249781"/>
<evidence type="ECO:0000313" key="8">
    <source>
        <dbReference type="EMBL" id="AGU15138.1"/>
    </source>
</evidence>
<feature type="transmembrane region" description="Helical" evidence="7">
    <location>
        <begin position="148"/>
        <end position="169"/>
    </location>
</feature>
<dbReference type="PRINTS" id="PR00176">
    <property type="entry name" value="NANEUSMPORT"/>
</dbReference>
<evidence type="ECO:0000256" key="4">
    <source>
        <dbReference type="ARBA" id="ARBA00022989"/>
    </source>
</evidence>
<dbReference type="GO" id="GO:0035725">
    <property type="term" value="P:sodium ion transmembrane transport"/>
    <property type="evidence" value="ECO:0007669"/>
    <property type="project" value="TreeGrafter"/>
</dbReference>
<accession>U3GXC9</accession>
<name>U3GXC9_9CORY</name>
<feature type="transmembrane region" description="Helical" evidence="7">
    <location>
        <begin position="181"/>
        <end position="203"/>
    </location>
</feature>
<feature type="transmembrane region" description="Helical" evidence="7">
    <location>
        <begin position="389"/>
        <end position="410"/>
    </location>
</feature>
<dbReference type="GO" id="GO:0015293">
    <property type="term" value="F:symporter activity"/>
    <property type="evidence" value="ECO:0007669"/>
    <property type="project" value="UniProtKB-KW"/>
</dbReference>
<evidence type="ECO:0000256" key="3">
    <source>
        <dbReference type="ARBA" id="ARBA00022692"/>
    </source>
</evidence>
<keyword evidence="3 6" id="KW-0812">Transmembrane</keyword>
<keyword evidence="2 6" id="KW-0813">Transport</keyword>
<feature type="transmembrane region" description="Helical" evidence="7">
    <location>
        <begin position="431"/>
        <end position="456"/>
    </location>
</feature>
<feature type="transmembrane region" description="Helical" evidence="7">
    <location>
        <begin position="45"/>
        <end position="67"/>
    </location>
</feature>
<proteinExistence type="inferred from homology"/>
<reference evidence="8 9" key="1">
    <citation type="journal article" date="2013" name="Genome Announc.">
        <title>Whole-Genome Sequence of the Clinical Strain Corynebacterium argentoratense DSM 44202, Isolated from a Human Throat Specimen.</title>
        <authorList>
            <person name="Bomholt C."/>
            <person name="Glaub A."/>
            <person name="Gravermann K."/>
            <person name="Albersmeier A."/>
            <person name="Brinkrolf K."/>
            <person name="Ruckert C."/>
            <person name="Tauch A."/>
        </authorList>
    </citation>
    <scope>NUCLEOTIDE SEQUENCE [LARGE SCALE GENOMIC DNA]</scope>
    <source>
        <strain evidence="8">DSM 44202</strain>
    </source>
</reference>
<evidence type="ECO:0000256" key="5">
    <source>
        <dbReference type="ARBA" id="ARBA00023136"/>
    </source>
</evidence>
<dbReference type="Pfam" id="PF00209">
    <property type="entry name" value="SNF"/>
    <property type="match status" value="2"/>
</dbReference>
<dbReference type="AlphaFoldDB" id="U3GXC9"/>
<feature type="transmembrane region" description="Helical" evidence="7">
    <location>
        <begin position="357"/>
        <end position="377"/>
    </location>
</feature>
<gene>
    <name evidence="8" type="ORF">CARG_05000</name>
</gene>
<sequence>MSQAPARATWTGRSMFLFAAIGSAIGLGNIWRFPYIAYDNGGGAFLLPYVVALITAGVPVLVLDYVLGHRFRGSAPLVWRRISARTEAIGWVQTIITYIIAVYYAVILAWSTIYTWFSLKLAWGEDPEAFFVGDFLHADNESINSTTVVWPIAITLAVIWVLIVAVMALGIRKGTGMLSSVFVPTLIVLFLILVGRSLFLPGAGEGLEAFFTPRWSALADPTVWMAAYGQIFYSLAIAFGIMMTQASYLKRRSNLSGLGTVVGLSNSGFEVLAGIGVFSTLGFMASTSGVAVDEVATSGIGLAFIAFPTIINQMPGGPLFGVLFFGSLFIAGFTSLVTIVEVVVSSFQDKFRLERRTASIAVGVACAVPSLVLFPVTTGLGSLDIVDKFVNVLGIVLIAVISTVTIGWVLKRTPELRSHVNAVSSLQLGRWWDFSLTVITPLILGITFILEVRLLLIEGYGGYASHKVVIFGWILGLMLYLGAFGLSRIPWPRGTIVDGPPAGDFGVPLTGKGAPFGQHLVDPQADAEHMQLKPEFAKES</sequence>
<dbReference type="PROSITE" id="PS50267">
    <property type="entry name" value="NA_NEUROTRAN_SYMP_3"/>
    <property type="match status" value="1"/>
</dbReference>
<dbReference type="eggNOG" id="COG0733">
    <property type="taxonomic scope" value="Bacteria"/>
</dbReference>
<evidence type="ECO:0000256" key="2">
    <source>
        <dbReference type="ARBA" id="ARBA00022448"/>
    </source>
</evidence>
<dbReference type="NCBIfam" id="NF037979">
    <property type="entry name" value="Na_transp"/>
    <property type="match status" value="1"/>
</dbReference>
<dbReference type="InterPro" id="IPR000175">
    <property type="entry name" value="Na/ntran_symport"/>
</dbReference>
<keyword evidence="5 7" id="KW-0472">Membrane</keyword>
<dbReference type="PANTHER" id="PTHR11616:SF240">
    <property type="entry name" value="BLOATED TUBULES, ISOFORM B-RELATED"/>
    <property type="match status" value="1"/>
</dbReference>
<evidence type="ECO:0000256" key="1">
    <source>
        <dbReference type="ARBA" id="ARBA00004141"/>
    </source>
</evidence>
<organism evidence="8 9">
    <name type="scientific">Corynebacterium argentoratense DSM 44202</name>
    <dbReference type="NCBI Taxonomy" id="1348662"/>
    <lineage>
        <taxon>Bacteria</taxon>
        <taxon>Bacillati</taxon>
        <taxon>Actinomycetota</taxon>
        <taxon>Actinomycetes</taxon>
        <taxon>Mycobacteriales</taxon>
        <taxon>Corynebacteriaceae</taxon>
        <taxon>Corynebacterium</taxon>
    </lineage>
</organism>
<comment type="similarity">
    <text evidence="6">Belongs to the sodium:neurotransmitter symporter (SNF) (TC 2.A.22) family.</text>
</comment>
<evidence type="ECO:0000256" key="6">
    <source>
        <dbReference type="RuleBase" id="RU003732"/>
    </source>
</evidence>
<dbReference type="Proteomes" id="UP000016943">
    <property type="component" value="Chromosome"/>
</dbReference>
<feature type="transmembrane region" description="Helical" evidence="7">
    <location>
        <begin position="322"/>
        <end position="345"/>
    </location>
</feature>
<feature type="transmembrane region" description="Helical" evidence="7">
    <location>
        <begin position="468"/>
        <end position="486"/>
    </location>
</feature>
<dbReference type="InterPro" id="IPR037272">
    <property type="entry name" value="SNS_sf"/>
</dbReference>
<dbReference type="GO" id="GO:0005886">
    <property type="term" value="C:plasma membrane"/>
    <property type="evidence" value="ECO:0007669"/>
    <property type="project" value="TreeGrafter"/>
</dbReference>
<keyword evidence="9" id="KW-1185">Reference proteome</keyword>
<feature type="transmembrane region" description="Helical" evidence="7">
    <location>
        <begin position="12"/>
        <end position="33"/>
    </location>
</feature>
<dbReference type="STRING" id="1348662.CARG_05000"/>
<evidence type="ECO:0000313" key="9">
    <source>
        <dbReference type="Proteomes" id="UP000016943"/>
    </source>
</evidence>
<dbReference type="PANTHER" id="PTHR11616">
    <property type="entry name" value="SODIUM/CHLORIDE DEPENDENT TRANSPORTER"/>
    <property type="match status" value="1"/>
</dbReference>
<protein>
    <recommendedName>
        <fullName evidence="6">Transporter</fullName>
    </recommendedName>
</protein>
<dbReference type="KEGG" id="caz:CARG_05000"/>
<feature type="transmembrane region" description="Helical" evidence="7">
    <location>
        <begin position="223"/>
        <end position="243"/>
    </location>
</feature>
<keyword evidence="4 7" id="KW-1133">Transmembrane helix</keyword>
<dbReference type="CDD" id="cd10334">
    <property type="entry name" value="SLC6sbd_u1"/>
    <property type="match status" value="1"/>
</dbReference>
<dbReference type="EMBL" id="CP006365">
    <property type="protein sequence ID" value="AGU15138.1"/>
    <property type="molecule type" value="Genomic_DNA"/>
</dbReference>
<dbReference type="HOGENOM" id="CLU_006855_3_3_11"/>
<dbReference type="RefSeq" id="WP_020976290.1">
    <property type="nucleotide sequence ID" value="NC_022198.1"/>
</dbReference>
<dbReference type="OrthoDB" id="9762833at2"/>
<evidence type="ECO:0000256" key="7">
    <source>
        <dbReference type="SAM" id="Phobius"/>
    </source>
</evidence>
<feature type="transmembrane region" description="Helical" evidence="7">
    <location>
        <begin position="255"/>
        <end position="278"/>
    </location>
</feature>
<dbReference type="SUPFAM" id="SSF161070">
    <property type="entry name" value="SNF-like"/>
    <property type="match status" value="1"/>
</dbReference>
<dbReference type="PATRIC" id="fig|1348662.3.peg.981"/>
<comment type="subcellular location">
    <subcellularLocation>
        <location evidence="1">Membrane</location>
        <topology evidence="1">Multi-pass membrane protein</topology>
    </subcellularLocation>
</comment>
<feature type="transmembrane region" description="Helical" evidence="7">
    <location>
        <begin position="88"/>
        <end position="117"/>
    </location>
</feature>